<dbReference type="Proteomes" id="UP000823674">
    <property type="component" value="Chromosome A06"/>
</dbReference>
<feature type="compositionally biased region" description="Basic and acidic residues" evidence="1">
    <location>
        <begin position="64"/>
        <end position="92"/>
    </location>
</feature>
<protein>
    <recommendedName>
        <fullName evidence="5">Transmembrane protein</fullName>
    </recommendedName>
</protein>
<dbReference type="EMBL" id="JADBGQ010000006">
    <property type="protein sequence ID" value="KAG5393814.1"/>
    <property type="molecule type" value="Genomic_DNA"/>
</dbReference>
<keyword evidence="2" id="KW-1133">Transmembrane helix</keyword>
<name>A0ABQ7M4U0_BRACM</name>
<comment type="caution">
    <text evidence="3">The sequence shown here is derived from an EMBL/GenBank/DDBJ whole genome shotgun (WGS) entry which is preliminary data.</text>
</comment>
<sequence>MCREINTTHPLLVLTGDRTLGSTGHTGTPQIRTSSPSRAYGTLMPERINRRGEISSTPPLPPEARSDDGGTKEASPPRREKGSGDGTDAHAPADRRIPFEKTFLSLTFLSLSRHIYTNSASFSTLSLFLQWLQSLKFKIREQKNLSLFSLLYLSQREKAIIAGSFPVVPCIGFVSGKGGYHSTVLAGLCLPRVGLLFRLKRCFGSIYAESKSCRGRLLFPVLPVSGMSPVERRLVRPATTYLWVKLVTSLLKNTYVFLPSLELYTCELSWQNHDLPFAFFCYWALTLFVIFMFAFLGLYCTLSLFNNTS</sequence>
<gene>
    <name evidence="3" type="primary">A06g506950.1_BraROA</name>
    <name evidence="3" type="ORF">IGI04_023777</name>
</gene>
<keyword evidence="2" id="KW-0812">Transmembrane</keyword>
<evidence type="ECO:0000313" key="3">
    <source>
        <dbReference type="EMBL" id="KAG5393814.1"/>
    </source>
</evidence>
<organism evidence="3 4">
    <name type="scientific">Brassica rapa subsp. trilocularis</name>
    <dbReference type="NCBI Taxonomy" id="1813537"/>
    <lineage>
        <taxon>Eukaryota</taxon>
        <taxon>Viridiplantae</taxon>
        <taxon>Streptophyta</taxon>
        <taxon>Embryophyta</taxon>
        <taxon>Tracheophyta</taxon>
        <taxon>Spermatophyta</taxon>
        <taxon>Magnoliopsida</taxon>
        <taxon>eudicotyledons</taxon>
        <taxon>Gunneridae</taxon>
        <taxon>Pentapetalae</taxon>
        <taxon>rosids</taxon>
        <taxon>malvids</taxon>
        <taxon>Brassicales</taxon>
        <taxon>Brassicaceae</taxon>
        <taxon>Brassiceae</taxon>
        <taxon>Brassica</taxon>
    </lineage>
</organism>
<feature type="region of interest" description="Disordered" evidence="1">
    <location>
        <begin position="1"/>
        <end position="92"/>
    </location>
</feature>
<feature type="transmembrane region" description="Helical" evidence="2">
    <location>
        <begin position="282"/>
        <end position="305"/>
    </location>
</feature>
<proteinExistence type="predicted"/>
<evidence type="ECO:0008006" key="5">
    <source>
        <dbReference type="Google" id="ProtNLM"/>
    </source>
</evidence>
<evidence type="ECO:0000256" key="2">
    <source>
        <dbReference type="SAM" id="Phobius"/>
    </source>
</evidence>
<keyword evidence="4" id="KW-1185">Reference proteome</keyword>
<evidence type="ECO:0000256" key="1">
    <source>
        <dbReference type="SAM" id="MobiDB-lite"/>
    </source>
</evidence>
<keyword evidence="2" id="KW-0472">Membrane</keyword>
<accession>A0ABQ7M4U0</accession>
<reference evidence="3 4" key="1">
    <citation type="submission" date="2021-03" db="EMBL/GenBank/DDBJ databases">
        <authorList>
            <person name="King G.J."/>
            <person name="Bancroft I."/>
            <person name="Baten A."/>
            <person name="Bloomfield J."/>
            <person name="Borpatragohain P."/>
            <person name="He Z."/>
            <person name="Irish N."/>
            <person name="Irwin J."/>
            <person name="Liu K."/>
            <person name="Mauleon R.P."/>
            <person name="Moore J."/>
            <person name="Morris R."/>
            <person name="Ostergaard L."/>
            <person name="Wang B."/>
            <person name="Wells R."/>
        </authorList>
    </citation>
    <scope>NUCLEOTIDE SEQUENCE [LARGE SCALE GENOMIC DNA]</scope>
    <source>
        <strain evidence="3">R-o-18</strain>
        <tissue evidence="3">Leaf</tissue>
    </source>
</reference>
<evidence type="ECO:0000313" key="4">
    <source>
        <dbReference type="Proteomes" id="UP000823674"/>
    </source>
</evidence>
<feature type="compositionally biased region" description="Polar residues" evidence="1">
    <location>
        <begin position="20"/>
        <end position="37"/>
    </location>
</feature>